<dbReference type="GO" id="GO:0140359">
    <property type="term" value="F:ABC-type transporter activity"/>
    <property type="evidence" value="ECO:0007669"/>
    <property type="project" value="InterPro"/>
</dbReference>
<evidence type="ECO:0000256" key="4">
    <source>
        <dbReference type="ARBA" id="ARBA00023136"/>
    </source>
</evidence>
<sequence>MIIMFEVFKHKQIWSYLLVIIGIIAFFSFAQFGPRTSVKVRHIPVAIVDEDQSLASEKIVDKLQNQGTKKNAAIHWVHVANVSKLKQGYADGRYFGAVILTKHFSKNLTSQTNWFKAQVMDQNLRTMAAQNNAFTTTDTYITQRNAANKLLAISPQKAEIKLELSQGNNMTAATLLTTALPKMATALNTMTSTKFIAIATKENVKLTPTQLTQLQNPIKSTMIVKNRVSTSSISGMAPLLTTILLWIGSMIGSLLIRIEHKKRDERSTMGGGMHATTITSQWITGLLFSATSAGSLYFFSHICYKVPIPHTSAYLLTATAIAFVFFLIQSAVINWLGIPGAPLMIMTVMLSTAVVTYPATMLSNFYRTWIYSWTPIRYAQNILINQLYLHGKGTMSTSILILGVYATCGLMLMYLSSKKTAKQI</sequence>
<comment type="subcellular location">
    <subcellularLocation>
        <location evidence="1">Membrane</location>
        <topology evidence="1">Multi-pass membrane protein</topology>
    </subcellularLocation>
</comment>
<feature type="transmembrane region" description="Helical" evidence="5">
    <location>
        <begin position="312"/>
        <end position="336"/>
    </location>
</feature>
<reference evidence="7 8" key="1">
    <citation type="journal article" date="2015" name="Genome Announc.">
        <title>Expanding the biotechnology potential of lactobacilli through comparative genomics of 213 strains and associated genera.</title>
        <authorList>
            <person name="Sun Z."/>
            <person name="Harris H.M."/>
            <person name="McCann A."/>
            <person name="Guo C."/>
            <person name="Argimon S."/>
            <person name="Zhang W."/>
            <person name="Yang X."/>
            <person name="Jeffery I.B."/>
            <person name="Cooney J.C."/>
            <person name="Kagawa T.F."/>
            <person name="Liu W."/>
            <person name="Song Y."/>
            <person name="Salvetti E."/>
            <person name="Wrobel A."/>
            <person name="Rasinkangas P."/>
            <person name="Parkhill J."/>
            <person name="Rea M.C."/>
            <person name="O'Sullivan O."/>
            <person name="Ritari J."/>
            <person name="Douillard F.P."/>
            <person name="Paul Ross R."/>
            <person name="Yang R."/>
            <person name="Briner A.E."/>
            <person name="Felis G.E."/>
            <person name="de Vos W.M."/>
            <person name="Barrangou R."/>
            <person name="Klaenhammer T.R."/>
            <person name="Caufield P.W."/>
            <person name="Cui Y."/>
            <person name="Zhang H."/>
            <person name="O'Toole P.W."/>
        </authorList>
    </citation>
    <scope>NUCLEOTIDE SEQUENCE [LARGE SCALE GENOMIC DNA]</scope>
    <source>
        <strain evidence="7 8">DSM 15814</strain>
    </source>
</reference>
<feature type="transmembrane region" description="Helical" evidence="5">
    <location>
        <begin position="395"/>
        <end position="415"/>
    </location>
</feature>
<dbReference type="InterPro" id="IPR013525">
    <property type="entry name" value="ABC2_TM"/>
</dbReference>
<dbReference type="Gene3D" id="3.40.1710.10">
    <property type="entry name" value="abc type-2 transporter like domain"/>
    <property type="match status" value="1"/>
</dbReference>
<dbReference type="PATRIC" id="fig|1114972.6.peg.1235"/>
<dbReference type="eggNOG" id="COG1511">
    <property type="taxonomic scope" value="Bacteria"/>
</dbReference>
<keyword evidence="4 5" id="KW-0472">Membrane</keyword>
<evidence type="ECO:0000259" key="6">
    <source>
        <dbReference type="Pfam" id="PF12698"/>
    </source>
</evidence>
<dbReference type="GO" id="GO:0016020">
    <property type="term" value="C:membrane"/>
    <property type="evidence" value="ECO:0007669"/>
    <property type="project" value="UniProtKB-SubCell"/>
</dbReference>
<dbReference type="Pfam" id="PF12698">
    <property type="entry name" value="ABC2_membrane_3"/>
    <property type="match status" value="1"/>
</dbReference>
<protein>
    <submittedName>
        <fullName evidence="7">Putative membrane protein</fullName>
    </submittedName>
</protein>
<dbReference type="STRING" id="1114972.FD35_GL001219"/>
<dbReference type="AlphaFoldDB" id="A0A0R1RUY7"/>
<keyword evidence="3 5" id="KW-1133">Transmembrane helix</keyword>
<dbReference type="PANTHER" id="PTHR43077:SF5">
    <property type="entry name" value="PHAGE INFECTION PROTEIN"/>
    <property type="match status" value="1"/>
</dbReference>
<keyword evidence="2 5" id="KW-0812">Transmembrane</keyword>
<dbReference type="EMBL" id="AZFF01000002">
    <property type="protein sequence ID" value="KRL56923.1"/>
    <property type="molecule type" value="Genomic_DNA"/>
</dbReference>
<feature type="transmembrane region" description="Helical" evidence="5">
    <location>
        <begin position="343"/>
        <end position="366"/>
    </location>
</feature>
<feature type="transmembrane region" description="Helical" evidence="5">
    <location>
        <begin position="12"/>
        <end position="32"/>
    </location>
</feature>
<evidence type="ECO:0000256" key="1">
    <source>
        <dbReference type="ARBA" id="ARBA00004141"/>
    </source>
</evidence>
<feature type="transmembrane region" description="Helical" evidence="5">
    <location>
        <begin position="236"/>
        <end position="258"/>
    </location>
</feature>
<evidence type="ECO:0000256" key="3">
    <source>
        <dbReference type="ARBA" id="ARBA00022989"/>
    </source>
</evidence>
<organism evidence="7 8">
    <name type="scientific">Furfurilactobacillus rossiae DSM 15814</name>
    <dbReference type="NCBI Taxonomy" id="1114972"/>
    <lineage>
        <taxon>Bacteria</taxon>
        <taxon>Bacillati</taxon>
        <taxon>Bacillota</taxon>
        <taxon>Bacilli</taxon>
        <taxon>Lactobacillales</taxon>
        <taxon>Lactobacillaceae</taxon>
        <taxon>Furfurilactobacillus</taxon>
    </lineage>
</organism>
<feature type="domain" description="ABC-2 type transporter transmembrane" evidence="6">
    <location>
        <begin position="13"/>
        <end position="413"/>
    </location>
</feature>
<gene>
    <name evidence="7" type="ORF">FD35_GL001219</name>
</gene>
<accession>A0A0R1RUY7</accession>
<name>A0A0R1RUY7_9LACO</name>
<comment type="caution">
    <text evidence="7">The sequence shown here is derived from an EMBL/GenBank/DDBJ whole genome shotgun (WGS) entry which is preliminary data.</text>
</comment>
<evidence type="ECO:0000313" key="8">
    <source>
        <dbReference type="Proteomes" id="UP000051999"/>
    </source>
</evidence>
<evidence type="ECO:0000256" key="2">
    <source>
        <dbReference type="ARBA" id="ARBA00022692"/>
    </source>
</evidence>
<dbReference type="PANTHER" id="PTHR43077">
    <property type="entry name" value="TRANSPORT PERMEASE YVFS-RELATED"/>
    <property type="match status" value="1"/>
</dbReference>
<evidence type="ECO:0000313" key="7">
    <source>
        <dbReference type="EMBL" id="KRL56923.1"/>
    </source>
</evidence>
<evidence type="ECO:0000256" key="5">
    <source>
        <dbReference type="SAM" id="Phobius"/>
    </source>
</evidence>
<proteinExistence type="predicted"/>
<keyword evidence="8" id="KW-1185">Reference proteome</keyword>
<dbReference type="Proteomes" id="UP000051999">
    <property type="component" value="Unassembled WGS sequence"/>
</dbReference>
<dbReference type="InterPro" id="IPR051328">
    <property type="entry name" value="T7SS_ABC-Transporter"/>
</dbReference>
<feature type="transmembrane region" description="Helical" evidence="5">
    <location>
        <begin position="279"/>
        <end position="300"/>
    </location>
</feature>